<reference evidence="1" key="1">
    <citation type="submission" date="2016-12" db="EMBL/GenBank/DDBJ databases">
        <title>Extending the VSGnome of Trypanosoma brucei strain TREU927.</title>
        <authorList>
            <person name="Cross G.A."/>
        </authorList>
    </citation>
    <scope>NUCLEOTIDE SEQUENCE</scope>
    <source>
        <strain evidence="1">Tb927.99.1712</strain>
    </source>
</reference>
<accession>A0A1V0FZP6</accession>
<dbReference type="EMBL" id="KY404604">
    <property type="protein sequence ID" value="ARB50855.1"/>
    <property type="molecule type" value="Genomic_DNA"/>
</dbReference>
<dbReference type="AlphaFoldDB" id="A0A1V0FZP6"/>
<proteinExistence type="predicted"/>
<dbReference type="VEuPathDB" id="TriTrypDB:Tb427_000399100"/>
<organism evidence="1">
    <name type="scientific">Trypanosoma brucei</name>
    <dbReference type="NCBI Taxonomy" id="5691"/>
    <lineage>
        <taxon>Eukaryota</taxon>
        <taxon>Discoba</taxon>
        <taxon>Euglenozoa</taxon>
        <taxon>Kinetoplastea</taxon>
        <taxon>Metakinetoplastina</taxon>
        <taxon>Trypanosomatida</taxon>
        <taxon>Trypanosomatidae</taxon>
        <taxon>Trypanosoma</taxon>
    </lineage>
</organism>
<protein>
    <submittedName>
        <fullName evidence="1">Variant surface glycoprotein</fullName>
    </submittedName>
</protein>
<sequence length="291" mass="31212">MLIFLQQLAAATMPIGAQLNPLTASATTIGGDIQHWCHELSYLKEIKKQVEGNMQRRVEVSEKNTEVAAMWQLASWASSDQTTRTGAAVLAAYATKVLKQAAKAAAAKDERATKLLLLLDKRIATIQAREFARTALAYSKGTTNTAIRNTEPCVLAPTKAVDTEYSFPNPAGGGKLKTDEVAAKLHKATEIHLIELTDISSLIAKQTVQIQAKTTRKTLFSVGAGSLPNECKVDTGGDYAASTGGDITIKFSNAAHPTTTTAKKTIAKHSDQLPTGKEEKKLCRGLKAICF</sequence>
<name>A0A1V0FZP6_9TRYP</name>
<evidence type="ECO:0000313" key="1">
    <source>
        <dbReference type="EMBL" id="ARB50855.1"/>
    </source>
</evidence>